<keyword evidence="4" id="KW-0560">Oxidoreductase</keyword>
<dbReference type="STRING" id="1121416.SAMN02745220_03540"/>
<keyword evidence="5" id="KW-0408">Iron</keyword>
<evidence type="ECO:0000313" key="8">
    <source>
        <dbReference type="EMBL" id="SHO50577.1"/>
    </source>
</evidence>
<dbReference type="Gene3D" id="3.30.413.10">
    <property type="entry name" value="Sulfite Reductase Hemoprotein, domain 1"/>
    <property type="match status" value="1"/>
</dbReference>
<evidence type="ECO:0000256" key="4">
    <source>
        <dbReference type="ARBA" id="ARBA00023002"/>
    </source>
</evidence>
<evidence type="ECO:0000259" key="7">
    <source>
        <dbReference type="Pfam" id="PF01077"/>
    </source>
</evidence>
<dbReference type="InterPro" id="IPR045854">
    <property type="entry name" value="NO2/SO3_Rdtase_4Fe4S_sf"/>
</dbReference>
<gene>
    <name evidence="8" type="ORF">SAMN02745220_03540</name>
</gene>
<sequence>MKAGRPTAPCLFLYLPGYSTDIMNHTTFLLVPNFRVETFTIEQLELLTHVLQDHHVNGVKFTAAGRLRVAGIDRQQLDVIAEALQPLANGPVTDWITTIQSCPGKEGCRYGTRNGEELAARIEAIILPVPPPAKIKIGIAGCSMCCTEPYVRDIGLLAEQKGWKLIFGGNAAGRPRIGDTIAEGLRDDEVIELVQRCLTVYVHHAKPKMRTARFMEYFGVEAFHRKLFDEDIGDTNA</sequence>
<dbReference type="GO" id="GO:0046872">
    <property type="term" value="F:metal ion binding"/>
    <property type="evidence" value="ECO:0007669"/>
    <property type="project" value="UniProtKB-KW"/>
</dbReference>
<dbReference type="Pfam" id="PF01077">
    <property type="entry name" value="NIR_SIR"/>
    <property type="match status" value="1"/>
</dbReference>
<keyword evidence="3" id="KW-0479">Metal-binding</keyword>
<proteinExistence type="predicted"/>
<keyword evidence="1" id="KW-0004">4Fe-4S</keyword>
<dbReference type="SUPFAM" id="SSF56014">
    <property type="entry name" value="Nitrite and sulphite reductase 4Fe-4S domain-like"/>
    <property type="match status" value="1"/>
</dbReference>
<protein>
    <submittedName>
        <fullName evidence="8">Nitrite and sulphite reductase 4Fe-4S domain-containing protein</fullName>
    </submittedName>
</protein>
<keyword evidence="2" id="KW-0349">Heme</keyword>
<reference evidence="8 9" key="1">
    <citation type="submission" date="2016-12" db="EMBL/GenBank/DDBJ databases">
        <authorList>
            <person name="Song W.-J."/>
            <person name="Kurnit D.M."/>
        </authorList>
    </citation>
    <scope>NUCLEOTIDE SEQUENCE [LARGE SCALE GENOMIC DNA]</scope>
    <source>
        <strain evidence="8 9">DSM 18488</strain>
    </source>
</reference>
<keyword evidence="6" id="KW-0411">Iron-sulfur</keyword>
<evidence type="ECO:0000256" key="1">
    <source>
        <dbReference type="ARBA" id="ARBA00022485"/>
    </source>
</evidence>
<dbReference type="PANTHER" id="PTHR43809:SF1">
    <property type="entry name" value="NITRITE REDUCTASE (NADH) LARGE SUBUNIT"/>
    <property type="match status" value="1"/>
</dbReference>
<evidence type="ECO:0000256" key="5">
    <source>
        <dbReference type="ARBA" id="ARBA00023004"/>
    </source>
</evidence>
<dbReference type="InterPro" id="IPR052034">
    <property type="entry name" value="NasD-like"/>
</dbReference>
<organism evidence="8 9">
    <name type="scientific">Desulfopila aestuarii DSM 18488</name>
    <dbReference type="NCBI Taxonomy" id="1121416"/>
    <lineage>
        <taxon>Bacteria</taxon>
        <taxon>Pseudomonadati</taxon>
        <taxon>Thermodesulfobacteriota</taxon>
        <taxon>Desulfobulbia</taxon>
        <taxon>Desulfobulbales</taxon>
        <taxon>Desulfocapsaceae</taxon>
        <taxon>Desulfopila</taxon>
    </lineage>
</organism>
<dbReference type="EMBL" id="FRFE01000019">
    <property type="protein sequence ID" value="SHO50577.1"/>
    <property type="molecule type" value="Genomic_DNA"/>
</dbReference>
<feature type="domain" description="Nitrite/sulphite reductase 4Fe-4S" evidence="7">
    <location>
        <begin position="96"/>
        <end position="231"/>
    </location>
</feature>
<dbReference type="GO" id="GO:0051539">
    <property type="term" value="F:4 iron, 4 sulfur cluster binding"/>
    <property type="evidence" value="ECO:0007669"/>
    <property type="project" value="UniProtKB-KW"/>
</dbReference>
<dbReference type="PANTHER" id="PTHR43809">
    <property type="entry name" value="NITRITE REDUCTASE (NADH) LARGE SUBUNIT"/>
    <property type="match status" value="1"/>
</dbReference>
<dbReference type="AlphaFoldDB" id="A0A1M7YD66"/>
<evidence type="ECO:0000256" key="2">
    <source>
        <dbReference type="ARBA" id="ARBA00022617"/>
    </source>
</evidence>
<evidence type="ECO:0000256" key="3">
    <source>
        <dbReference type="ARBA" id="ARBA00022723"/>
    </source>
</evidence>
<evidence type="ECO:0000313" key="9">
    <source>
        <dbReference type="Proteomes" id="UP000184603"/>
    </source>
</evidence>
<evidence type="ECO:0000256" key="6">
    <source>
        <dbReference type="ARBA" id="ARBA00023014"/>
    </source>
</evidence>
<dbReference type="Proteomes" id="UP000184603">
    <property type="component" value="Unassembled WGS sequence"/>
</dbReference>
<name>A0A1M7YD66_9BACT</name>
<dbReference type="GO" id="GO:0020037">
    <property type="term" value="F:heme binding"/>
    <property type="evidence" value="ECO:0007669"/>
    <property type="project" value="InterPro"/>
</dbReference>
<dbReference type="InterPro" id="IPR006067">
    <property type="entry name" value="NO2/SO3_Rdtase_4Fe4S_dom"/>
</dbReference>
<accession>A0A1M7YD66</accession>
<keyword evidence="9" id="KW-1185">Reference proteome</keyword>
<dbReference type="GO" id="GO:0016491">
    <property type="term" value="F:oxidoreductase activity"/>
    <property type="evidence" value="ECO:0007669"/>
    <property type="project" value="UniProtKB-KW"/>
</dbReference>